<proteinExistence type="predicted"/>
<gene>
    <name evidence="1" type="ORF">SAMN05443668_102788</name>
</gene>
<dbReference type="EMBL" id="FRCS01000002">
    <property type="protein sequence ID" value="SHN06281.1"/>
    <property type="molecule type" value="Genomic_DNA"/>
</dbReference>
<reference evidence="1 2" key="1">
    <citation type="submission" date="2016-11" db="EMBL/GenBank/DDBJ databases">
        <authorList>
            <person name="Jaros S."/>
            <person name="Januszkiewicz K."/>
            <person name="Wedrychowicz H."/>
        </authorList>
    </citation>
    <scope>NUCLEOTIDE SEQUENCE [LARGE SCALE GENOMIC DNA]</scope>
    <source>
        <strain evidence="1 2">DSM 46144</strain>
    </source>
</reference>
<sequence length="100" mass="11177">MHESVYEIAGDDRRLIQLCRDALNRLAEGANEALREMATEVLRGDLDLRAAVNSDYYGAELGRAVESFRKYYHGLSPADRSELMEEGRSLAARLITSDAT</sequence>
<protein>
    <submittedName>
        <fullName evidence="1">Uncharacterized protein</fullName>
    </submittedName>
</protein>
<evidence type="ECO:0000313" key="2">
    <source>
        <dbReference type="Proteomes" id="UP000184440"/>
    </source>
</evidence>
<name>A0A1M7NQM4_9ACTN</name>
<dbReference type="STRING" id="134849.SAMN05443668_102788"/>
<accession>A0A1M7NQM4</accession>
<organism evidence="1 2">
    <name type="scientific">Cryptosporangium aurantiacum</name>
    <dbReference type="NCBI Taxonomy" id="134849"/>
    <lineage>
        <taxon>Bacteria</taxon>
        <taxon>Bacillati</taxon>
        <taxon>Actinomycetota</taxon>
        <taxon>Actinomycetes</taxon>
        <taxon>Cryptosporangiales</taxon>
        <taxon>Cryptosporangiaceae</taxon>
        <taxon>Cryptosporangium</taxon>
    </lineage>
</organism>
<dbReference type="Proteomes" id="UP000184440">
    <property type="component" value="Unassembled WGS sequence"/>
</dbReference>
<keyword evidence="2" id="KW-1185">Reference proteome</keyword>
<evidence type="ECO:0000313" key="1">
    <source>
        <dbReference type="EMBL" id="SHN06281.1"/>
    </source>
</evidence>
<dbReference type="AlphaFoldDB" id="A0A1M7NQM4"/>